<protein>
    <submittedName>
        <fullName evidence="2">Uncharacterized protein</fullName>
    </submittedName>
</protein>
<organism evidence="2 3">
    <name type="scientific">Geitlerinema calcuttense NRMC-F 0142</name>
    <dbReference type="NCBI Taxonomy" id="2922238"/>
    <lineage>
        <taxon>Bacteria</taxon>
        <taxon>Bacillati</taxon>
        <taxon>Cyanobacteriota</taxon>
        <taxon>Cyanophyceae</taxon>
        <taxon>Geitlerinematales</taxon>
        <taxon>Geitlerinemataceae</taxon>
        <taxon>Geitlerinema</taxon>
    </lineage>
</organism>
<dbReference type="Proteomes" id="UP001230986">
    <property type="component" value="Unassembled WGS sequence"/>
</dbReference>
<keyword evidence="1" id="KW-0472">Membrane</keyword>
<dbReference type="RefSeq" id="WP_286004323.1">
    <property type="nucleotide sequence ID" value="NZ_JASVEJ010000021.1"/>
</dbReference>
<keyword evidence="1" id="KW-1133">Transmembrane helix</keyword>
<comment type="caution">
    <text evidence="2">The sequence shown here is derived from an EMBL/GenBank/DDBJ whole genome shotgun (WGS) entry which is preliminary data.</text>
</comment>
<accession>A0ABT7LYL5</accession>
<evidence type="ECO:0000313" key="3">
    <source>
        <dbReference type="Proteomes" id="UP001230986"/>
    </source>
</evidence>
<feature type="transmembrane region" description="Helical" evidence="1">
    <location>
        <begin position="12"/>
        <end position="28"/>
    </location>
</feature>
<dbReference type="EMBL" id="JASVEJ010000021">
    <property type="protein sequence ID" value="MDL5056894.1"/>
    <property type="molecule type" value="Genomic_DNA"/>
</dbReference>
<keyword evidence="1" id="KW-0812">Transmembrane</keyword>
<reference evidence="2 3" key="1">
    <citation type="submission" date="2023-06" db="EMBL/GenBank/DDBJ databases">
        <title>Whole genome sequence of Oscillatoria calcuttensis NRMC-F 0142.</title>
        <authorList>
            <person name="Shakena Fathima T."/>
            <person name="Muralitharan G."/>
            <person name="Thajuddin N."/>
        </authorList>
    </citation>
    <scope>NUCLEOTIDE SEQUENCE [LARGE SCALE GENOMIC DNA]</scope>
    <source>
        <strain evidence="2 3">NRMC-F 0142</strain>
    </source>
</reference>
<evidence type="ECO:0000256" key="1">
    <source>
        <dbReference type="SAM" id="Phobius"/>
    </source>
</evidence>
<gene>
    <name evidence="2" type="ORF">QQ055_05360</name>
</gene>
<evidence type="ECO:0000313" key="2">
    <source>
        <dbReference type="EMBL" id="MDL5056894.1"/>
    </source>
</evidence>
<proteinExistence type="predicted"/>
<keyword evidence="3" id="KW-1185">Reference proteome</keyword>
<sequence>MSKIEENLGMKAIIRIIIIIFLIFSYNYNTCKLSAVTAGQKKSRELYFEYASTLYANSLLSNLKAVVLVSPDLNRNNDMIIPKSQSQNIYLKIPNQIKPFKVKKVLWNSQEIDNDIFIVSGMRF</sequence>
<name>A0ABT7LYL5_9CYAN</name>